<comment type="caution">
    <text evidence="3">The sequence shown here is derived from an EMBL/GenBank/DDBJ whole genome shotgun (WGS) entry which is preliminary data.</text>
</comment>
<sequence>MKVQTTLFLKVFVIIVCVSAFFSFGTSNSSRIEAAPSFISKTASVGKGPHSMALNPLTDRYYVANVDSDNVTFMEDNENGVVTLATVAVGSTPYAVAVNPLTNKIYVANVDSDNVTIIDGATNSTATVPAGTKPFAIAVNPVTNKIYIANIGSNNVTVIDGDTNETITIAAGESPFAVAVNSLTNKIYIANVDSDNVTVIDGASHMTVTVPAGAGPNALAVNPLTGTIYVANFYGNNVTAIDGTTGDTSTIPTGITPNAVAVNEATGKIYVANDSSNNVTVIDGLNLSTSTVSTGMAPNALAVHSAANKIYVANYDSHDVTVIDGVDHMTSTIAVGTNPIALAFNSGTNKIYVANFNSDDMTIIEVEGEHQATNADLGTLALSAGSLSPAFAPNMTSYTVHVEHAISQMTVTASTYDPAASLSVTGQVYGSSMSLPVDLQIGANVLPIVVQEAGGTASKTYTITIYRADADNPEQPVRSSNAELSQLMVSTGTFQPAFAPGTSAYTMDVGNAVSSVSVTAVTYDTAATMRINGQQHGSGIPFLISLQTGSSLVSIATTAEDGVSKRTYTLTVNREGIGSPYNPDASSTPIVSKPDSDDVAEGSNGVTLGSGAATVTTGKSETGKPMVTVMLHADALTKAFGKLAGKATSAQTISFAVTGTDAIRRVGIPAQALKAAAGTTPNAVLSIKTGNASYNLPINLPTLTAILEQLGDELEHAAVYVTMETVTGDTAGQITEQAKKAGVRLIGDRIDFTLTVEAKERNQTISGFGHTYVTRSIRIAETIDPAQATAVMVDYHSGSMAFVPSFFITTAGGETFVTILHPGNGLYAVVQSRKSFADVHEHWAKSDVELLASKLIVNGKTETSFAPEHDVTRAEFVSLIIRALGLKENKADSKPLNDIAPSDWFAGAVGAALQAQLISGFDDGSFRPNEKITREQMAVIVAGALSFAGGSADVVGKQHSLLAAFEDKAEINAWAKVPAAQVVQAGIMTGVTDNHFVPGQAATRAEAAVVVKRLLQAVEFIN</sequence>
<proteinExistence type="predicted"/>
<dbReference type="InterPro" id="IPR011964">
    <property type="entry name" value="YVTN_b-propeller_repeat"/>
</dbReference>
<dbReference type="InterPro" id="IPR051200">
    <property type="entry name" value="Host-pathogen_enzymatic-act"/>
</dbReference>
<dbReference type="InterPro" id="IPR011045">
    <property type="entry name" value="N2O_reductase_N"/>
</dbReference>
<reference evidence="3 4" key="1">
    <citation type="journal article" date="2009" name="Int. J. Syst. Evol. Microbiol.">
        <title>Paenibacillus contaminans sp. nov., isolated from a contaminated laboratory plate.</title>
        <authorList>
            <person name="Chou J.H."/>
            <person name="Lee J.H."/>
            <person name="Lin M.C."/>
            <person name="Chang P.S."/>
            <person name="Arun A.B."/>
            <person name="Young C.C."/>
            <person name="Chen W.M."/>
        </authorList>
    </citation>
    <scope>NUCLEOTIDE SEQUENCE [LARGE SCALE GENOMIC DNA]</scope>
    <source>
        <strain evidence="3 4">CKOBP-6</strain>
    </source>
</reference>
<accession>A0A329ME03</accession>
<dbReference type="Pfam" id="PF00395">
    <property type="entry name" value="SLH"/>
    <property type="match status" value="3"/>
</dbReference>
<dbReference type="InterPro" id="IPR025883">
    <property type="entry name" value="Cadherin-like_domain"/>
</dbReference>
<dbReference type="AlphaFoldDB" id="A0A329ME03"/>
<protein>
    <recommendedName>
        <fullName evidence="2">SLH domain-containing protein</fullName>
    </recommendedName>
</protein>
<evidence type="ECO:0000313" key="4">
    <source>
        <dbReference type="Proteomes" id="UP000250369"/>
    </source>
</evidence>
<dbReference type="InterPro" id="IPR015943">
    <property type="entry name" value="WD40/YVTN_repeat-like_dom_sf"/>
</dbReference>
<organism evidence="3 4">
    <name type="scientific">Paenibacillus contaminans</name>
    <dbReference type="NCBI Taxonomy" id="450362"/>
    <lineage>
        <taxon>Bacteria</taxon>
        <taxon>Bacillati</taxon>
        <taxon>Bacillota</taxon>
        <taxon>Bacilli</taxon>
        <taxon>Bacillales</taxon>
        <taxon>Paenibacillaceae</taxon>
        <taxon>Paenibacillus</taxon>
    </lineage>
</organism>
<feature type="region of interest" description="Disordered" evidence="1">
    <location>
        <begin position="579"/>
        <end position="619"/>
    </location>
</feature>
<dbReference type="EMBL" id="QMFB01000017">
    <property type="protein sequence ID" value="RAV17868.1"/>
    <property type="molecule type" value="Genomic_DNA"/>
</dbReference>
<feature type="domain" description="SLH" evidence="2">
    <location>
        <begin position="892"/>
        <end position="955"/>
    </location>
</feature>
<evidence type="ECO:0000259" key="2">
    <source>
        <dbReference type="PROSITE" id="PS51272"/>
    </source>
</evidence>
<gene>
    <name evidence="3" type="ORF">DQG23_26015</name>
</gene>
<dbReference type="NCBIfam" id="TIGR02276">
    <property type="entry name" value="beta_rpt_yvtn"/>
    <property type="match status" value="3"/>
</dbReference>
<evidence type="ECO:0000256" key="1">
    <source>
        <dbReference type="SAM" id="MobiDB-lite"/>
    </source>
</evidence>
<dbReference type="PANTHER" id="PTHR47197:SF3">
    <property type="entry name" value="DIHYDRO-HEME D1 DEHYDROGENASE"/>
    <property type="match status" value="1"/>
</dbReference>
<dbReference type="Gene3D" id="2.130.10.10">
    <property type="entry name" value="YVTN repeat-like/Quinoprotein amine dehydrogenase"/>
    <property type="match status" value="2"/>
</dbReference>
<name>A0A329ME03_9BACL</name>
<dbReference type="PANTHER" id="PTHR47197">
    <property type="entry name" value="PROTEIN NIRF"/>
    <property type="match status" value="1"/>
</dbReference>
<dbReference type="SUPFAM" id="SSF50974">
    <property type="entry name" value="Nitrous oxide reductase, N-terminal domain"/>
    <property type="match status" value="1"/>
</dbReference>
<keyword evidence="4" id="KW-1185">Reference proteome</keyword>
<dbReference type="PROSITE" id="PS51272">
    <property type="entry name" value="SLH"/>
    <property type="match status" value="3"/>
</dbReference>
<feature type="domain" description="SLH" evidence="2">
    <location>
        <begin position="962"/>
        <end position="1022"/>
    </location>
</feature>
<evidence type="ECO:0000313" key="3">
    <source>
        <dbReference type="EMBL" id="RAV17868.1"/>
    </source>
</evidence>
<dbReference type="InterPro" id="IPR001119">
    <property type="entry name" value="SLH_dom"/>
</dbReference>
<dbReference type="Proteomes" id="UP000250369">
    <property type="component" value="Unassembled WGS sequence"/>
</dbReference>
<feature type="domain" description="SLH" evidence="2">
    <location>
        <begin position="831"/>
        <end position="891"/>
    </location>
</feature>
<dbReference type="Pfam" id="PF12733">
    <property type="entry name" value="Cadherin-like"/>
    <property type="match status" value="2"/>
</dbReference>